<proteinExistence type="predicted"/>
<dbReference type="AlphaFoldDB" id="A0A5N5FR85"/>
<evidence type="ECO:0000256" key="4">
    <source>
        <dbReference type="ARBA" id="ARBA00023163"/>
    </source>
</evidence>
<evidence type="ECO:0000259" key="7">
    <source>
        <dbReference type="PROSITE" id="PS50863"/>
    </source>
</evidence>
<organism evidence="8 9">
    <name type="scientific">Pyrus ussuriensis x Pyrus communis</name>
    <dbReference type="NCBI Taxonomy" id="2448454"/>
    <lineage>
        <taxon>Eukaryota</taxon>
        <taxon>Viridiplantae</taxon>
        <taxon>Streptophyta</taxon>
        <taxon>Embryophyta</taxon>
        <taxon>Tracheophyta</taxon>
        <taxon>Spermatophyta</taxon>
        <taxon>Magnoliopsida</taxon>
        <taxon>eudicotyledons</taxon>
        <taxon>Gunneridae</taxon>
        <taxon>Pentapetalae</taxon>
        <taxon>rosids</taxon>
        <taxon>fabids</taxon>
        <taxon>Rosales</taxon>
        <taxon>Rosaceae</taxon>
        <taxon>Amygdaloideae</taxon>
        <taxon>Maleae</taxon>
        <taxon>Pyrus</taxon>
    </lineage>
</organism>
<evidence type="ECO:0000313" key="8">
    <source>
        <dbReference type="EMBL" id="KAB2605615.1"/>
    </source>
</evidence>
<dbReference type="PROSITE" id="PS50863">
    <property type="entry name" value="B3"/>
    <property type="match status" value="1"/>
</dbReference>
<reference evidence="8 9" key="3">
    <citation type="submission" date="2019-11" db="EMBL/GenBank/DDBJ databases">
        <title>A de novo genome assembly of a pear dwarfing rootstock.</title>
        <authorList>
            <person name="Wang F."/>
            <person name="Wang J."/>
            <person name="Li S."/>
            <person name="Zhang Y."/>
            <person name="Fang M."/>
            <person name="Ma L."/>
            <person name="Zhao Y."/>
            <person name="Jiang S."/>
        </authorList>
    </citation>
    <scope>NUCLEOTIDE SEQUENCE [LARGE SCALE GENOMIC DNA]</scope>
    <source>
        <strain evidence="8">S2</strain>
        <tissue evidence="8">Leaf</tissue>
    </source>
</reference>
<dbReference type="EMBL" id="SMOL01000559">
    <property type="protein sequence ID" value="KAB2605615.1"/>
    <property type="molecule type" value="Genomic_DNA"/>
</dbReference>
<dbReference type="CDD" id="cd10017">
    <property type="entry name" value="B3_DNA"/>
    <property type="match status" value="1"/>
</dbReference>
<feature type="region of interest" description="Disordered" evidence="6">
    <location>
        <begin position="109"/>
        <end position="132"/>
    </location>
</feature>
<protein>
    <recommendedName>
        <fullName evidence="7">TF-B3 domain-containing protein</fullName>
    </recommendedName>
</protein>
<dbReference type="InterPro" id="IPR015300">
    <property type="entry name" value="DNA-bd_pseudobarrel_sf"/>
</dbReference>
<gene>
    <name evidence="8" type="ORF">D8674_005332</name>
</gene>
<accession>A0A5N5FR85</accession>
<evidence type="ECO:0000256" key="2">
    <source>
        <dbReference type="ARBA" id="ARBA00023015"/>
    </source>
</evidence>
<comment type="caution">
    <text evidence="8">The sequence shown here is derived from an EMBL/GenBank/DDBJ whole genome shotgun (WGS) entry which is preliminary data.</text>
</comment>
<dbReference type="OrthoDB" id="1183279at2759"/>
<keyword evidence="5" id="KW-0539">Nucleus</keyword>
<dbReference type="InterPro" id="IPR050655">
    <property type="entry name" value="Plant_B3_domain"/>
</dbReference>
<keyword evidence="9" id="KW-1185">Reference proteome</keyword>
<dbReference type="InterPro" id="IPR003340">
    <property type="entry name" value="B3_DNA-bd"/>
</dbReference>
<dbReference type="PANTHER" id="PTHR31920">
    <property type="entry name" value="B3 DOMAIN-CONTAINING"/>
    <property type="match status" value="1"/>
</dbReference>
<keyword evidence="2" id="KW-0805">Transcription regulation</keyword>
<dbReference type="Pfam" id="PF02362">
    <property type="entry name" value="B3"/>
    <property type="match status" value="1"/>
</dbReference>
<keyword evidence="3" id="KW-0238">DNA-binding</keyword>
<comment type="subcellular location">
    <subcellularLocation>
        <location evidence="1">Nucleus</location>
    </subcellularLocation>
</comment>
<reference evidence="8 9" key="1">
    <citation type="submission" date="2019-09" db="EMBL/GenBank/DDBJ databases">
        <authorList>
            <person name="Ou C."/>
        </authorList>
    </citation>
    <scope>NUCLEOTIDE SEQUENCE [LARGE SCALE GENOMIC DNA]</scope>
    <source>
        <strain evidence="8">S2</strain>
        <tissue evidence="8">Leaf</tissue>
    </source>
</reference>
<dbReference type="Proteomes" id="UP000327157">
    <property type="component" value="Chromosome 11"/>
</dbReference>
<evidence type="ECO:0000256" key="3">
    <source>
        <dbReference type="ARBA" id="ARBA00023125"/>
    </source>
</evidence>
<reference evidence="9" key="2">
    <citation type="submission" date="2019-10" db="EMBL/GenBank/DDBJ databases">
        <title>A de novo genome assembly of a pear dwarfing rootstock.</title>
        <authorList>
            <person name="Wang F."/>
            <person name="Wang J."/>
            <person name="Li S."/>
            <person name="Zhang Y."/>
            <person name="Fang M."/>
            <person name="Ma L."/>
            <person name="Zhao Y."/>
            <person name="Jiang S."/>
        </authorList>
    </citation>
    <scope>NUCLEOTIDE SEQUENCE [LARGE SCALE GENOMIC DNA]</scope>
</reference>
<evidence type="ECO:0000256" key="1">
    <source>
        <dbReference type="ARBA" id="ARBA00004123"/>
    </source>
</evidence>
<evidence type="ECO:0000256" key="6">
    <source>
        <dbReference type="SAM" id="MobiDB-lite"/>
    </source>
</evidence>
<evidence type="ECO:0000313" key="9">
    <source>
        <dbReference type="Proteomes" id="UP000327157"/>
    </source>
</evidence>
<dbReference type="GO" id="GO:0005634">
    <property type="term" value="C:nucleus"/>
    <property type="evidence" value="ECO:0007669"/>
    <property type="project" value="UniProtKB-SubCell"/>
</dbReference>
<dbReference type="PANTHER" id="PTHR31920:SF135">
    <property type="entry name" value="B3 DOMAIN-CONTAINING PROTEIN OS03G0621600-RELATED"/>
    <property type="match status" value="1"/>
</dbReference>
<feature type="domain" description="TF-B3" evidence="7">
    <location>
        <begin position="9"/>
        <end position="102"/>
    </location>
</feature>
<keyword evidence="4" id="KW-0804">Transcription</keyword>
<sequence length="163" mass="18637">MAGKSSPKKPSFFKVLLDDFSQHLRIPHAFIENFSGQSLHKCALRGSSGQWWAMKPEERENGPFFHGGWQGLVKDHSLEIRNFLVFDYDGDSKFEVTIYDRSASEKDVELTRRRSGNSVSSMNKGSRARVKDEILDLDQTKIHNEDTENKTNIADKRSCKLNS</sequence>
<dbReference type="Gene3D" id="2.40.330.10">
    <property type="entry name" value="DNA-binding pseudobarrel domain"/>
    <property type="match status" value="1"/>
</dbReference>
<dbReference type="SUPFAM" id="SSF101936">
    <property type="entry name" value="DNA-binding pseudobarrel domain"/>
    <property type="match status" value="1"/>
</dbReference>
<dbReference type="GO" id="GO:0003677">
    <property type="term" value="F:DNA binding"/>
    <property type="evidence" value="ECO:0007669"/>
    <property type="project" value="UniProtKB-KW"/>
</dbReference>
<name>A0A5N5FR85_9ROSA</name>
<evidence type="ECO:0000256" key="5">
    <source>
        <dbReference type="ARBA" id="ARBA00023242"/>
    </source>
</evidence>
<dbReference type="SMART" id="SM01019">
    <property type="entry name" value="B3"/>
    <property type="match status" value="1"/>
</dbReference>